<feature type="region of interest" description="Disordered" evidence="1">
    <location>
        <begin position="159"/>
        <end position="212"/>
    </location>
</feature>
<evidence type="ECO:0000256" key="1">
    <source>
        <dbReference type="SAM" id="MobiDB-lite"/>
    </source>
</evidence>
<feature type="compositionally biased region" description="Acidic residues" evidence="1">
    <location>
        <begin position="184"/>
        <end position="195"/>
    </location>
</feature>
<feature type="compositionally biased region" description="Basic and acidic residues" evidence="1">
    <location>
        <begin position="18"/>
        <end position="43"/>
    </location>
</feature>
<evidence type="ECO:0000313" key="2">
    <source>
        <dbReference type="EMBL" id="KAG5646439.1"/>
    </source>
</evidence>
<dbReference type="Proteomes" id="UP000775547">
    <property type="component" value="Unassembled WGS sequence"/>
</dbReference>
<sequence length="256" mass="27549">MSSVGSSVGNMPPRHGKKLADVMEDAFKNNSKQADDVRMEKAASDPPRNEAPTPAGPADSLLSAPAPAKATPARKGEGYTFQVTSVYLQPCERCIRSKKTCRGVEGARCEHCKSLHQKCSNSTGPPRGRHAGKSFALRSSYHLTDWWPLLALTAVRQSGESGVAGPSGDPMRLKRRPFPSKNGDDDEDDDDDDGEEGRPGPPRKKRRAGDWQGNALQDIAELEGAIKKLQTSVAKDLAKLSQLASSLATQVRGMES</sequence>
<dbReference type="OrthoDB" id="3051265at2759"/>
<keyword evidence="3" id="KW-1185">Reference proteome</keyword>
<reference evidence="2" key="1">
    <citation type="submission" date="2020-07" db="EMBL/GenBank/DDBJ databases">
        <authorList>
            <person name="Nieuwenhuis M."/>
            <person name="Van De Peppel L.J.J."/>
        </authorList>
    </citation>
    <scope>NUCLEOTIDE SEQUENCE</scope>
    <source>
        <strain evidence="2">AP01</strain>
        <tissue evidence="2">Mycelium</tissue>
    </source>
</reference>
<accession>A0A9P7KEI7</accession>
<proteinExistence type="predicted"/>
<dbReference type="EMBL" id="JABCKV010000021">
    <property type="protein sequence ID" value="KAG5646439.1"/>
    <property type="molecule type" value="Genomic_DNA"/>
</dbReference>
<dbReference type="AlphaFoldDB" id="A0A9P7KEI7"/>
<reference evidence="2" key="2">
    <citation type="submission" date="2021-10" db="EMBL/GenBank/DDBJ databases">
        <title>Phylogenomics reveals ancestral predisposition of the termite-cultivated fungus Termitomyces towards a domesticated lifestyle.</title>
        <authorList>
            <person name="Auxier B."/>
            <person name="Grum-Grzhimaylo A."/>
            <person name="Cardenas M.E."/>
            <person name="Lodge J.D."/>
            <person name="Laessoe T."/>
            <person name="Pedersen O."/>
            <person name="Smith M.E."/>
            <person name="Kuyper T.W."/>
            <person name="Franco-Molano E.A."/>
            <person name="Baroni T.J."/>
            <person name="Aanen D.K."/>
        </authorList>
    </citation>
    <scope>NUCLEOTIDE SEQUENCE</scope>
    <source>
        <strain evidence="2">AP01</strain>
        <tissue evidence="2">Mycelium</tissue>
    </source>
</reference>
<comment type="caution">
    <text evidence="2">The sequence shown here is derived from an EMBL/GenBank/DDBJ whole genome shotgun (WGS) entry which is preliminary data.</text>
</comment>
<name>A0A9P7KEI7_9AGAR</name>
<evidence type="ECO:0008006" key="4">
    <source>
        <dbReference type="Google" id="ProtNLM"/>
    </source>
</evidence>
<organism evidence="2 3">
    <name type="scientific">Asterophora parasitica</name>
    <dbReference type="NCBI Taxonomy" id="117018"/>
    <lineage>
        <taxon>Eukaryota</taxon>
        <taxon>Fungi</taxon>
        <taxon>Dikarya</taxon>
        <taxon>Basidiomycota</taxon>
        <taxon>Agaricomycotina</taxon>
        <taxon>Agaricomycetes</taxon>
        <taxon>Agaricomycetidae</taxon>
        <taxon>Agaricales</taxon>
        <taxon>Tricholomatineae</taxon>
        <taxon>Lyophyllaceae</taxon>
        <taxon>Asterophora</taxon>
    </lineage>
</organism>
<protein>
    <recommendedName>
        <fullName evidence="4">Zn(2)-C6 fungal-type domain-containing protein</fullName>
    </recommendedName>
</protein>
<feature type="region of interest" description="Disordered" evidence="1">
    <location>
        <begin position="1"/>
        <end position="75"/>
    </location>
</feature>
<gene>
    <name evidence="2" type="ORF">DXG03_003489</name>
</gene>
<evidence type="ECO:0000313" key="3">
    <source>
        <dbReference type="Proteomes" id="UP000775547"/>
    </source>
</evidence>
<feature type="compositionally biased region" description="Low complexity" evidence="1">
    <location>
        <begin position="56"/>
        <end position="73"/>
    </location>
</feature>